<sequence length="299" mass="35178">MTHESLPLPCRYSIPAWSITYHPVGSIKKRFSSWRPSVAQTDHIKQLFHRQDSSNRFIGETQSELMKVDHQQIEKKLANDSWGKNYKWKNSNIDEIMKDIRECYLDRDLRDIKGIELIHWLMDKASKENDLTYVVTAYTAETDYCKVLNQQLATIHESEWGKNNWFGRRNILWIMGSHPSLDCFSFIGITYRCMRVNDDELTQYSVGTRLMNKAFLSTSKDLRTAQSWNGTVLFIYEIRHHRSALDTQKISEYAHEREVLIVPCCVFEVSNIRRTETNVEIDLCECGPFIEDENDEEFD</sequence>
<proteinExistence type="inferred from homology"/>
<gene>
    <name evidence="7" type="ORF">GPM918_LOCUS17365</name>
    <name evidence="8" type="ORF">SRO942_LOCUS17366</name>
</gene>
<comment type="caution">
    <text evidence="7">The sequence shown here is derived from an EMBL/GenBank/DDBJ whole genome shotgun (WGS) entry which is preliminary data.</text>
</comment>
<keyword evidence="6" id="KW-0520">NAD</keyword>
<dbReference type="SUPFAM" id="SSF56399">
    <property type="entry name" value="ADP-ribosylation"/>
    <property type="match status" value="1"/>
</dbReference>
<evidence type="ECO:0000256" key="2">
    <source>
        <dbReference type="ARBA" id="ARBA00022676"/>
    </source>
</evidence>
<keyword evidence="9" id="KW-1185">Reference proteome</keyword>
<organism evidence="7 9">
    <name type="scientific">Didymodactylos carnosus</name>
    <dbReference type="NCBI Taxonomy" id="1234261"/>
    <lineage>
        <taxon>Eukaryota</taxon>
        <taxon>Metazoa</taxon>
        <taxon>Spiralia</taxon>
        <taxon>Gnathifera</taxon>
        <taxon>Rotifera</taxon>
        <taxon>Eurotatoria</taxon>
        <taxon>Bdelloidea</taxon>
        <taxon>Philodinida</taxon>
        <taxon>Philodinidae</taxon>
        <taxon>Didymodactylos</taxon>
    </lineage>
</organism>
<dbReference type="GO" id="GO:0016779">
    <property type="term" value="F:nucleotidyltransferase activity"/>
    <property type="evidence" value="ECO:0007669"/>
    <property type="project" value="UniProtKB-KW"/>
</dbReference>
<comment type="catalytic activity">
    <reaction evidence="5 6">
        <text>L-arginyl-[protein] + NAD(+) = N(omega)-(ADP-D-ribosyl)-L-arginyl-[protein] + nicotinamide + H(+)</text>
        <dbReference type="Rhea" id="RHEA:19149"/>
        <dbReference type="Rhea" id="RHEA-COMP:10532"/>
        <dbReference type="Rhea" id="RHEA-COMP:15087"/>
        <dbReference type="ChEBI" id="CHEBI:15378"/>
        <dbReference type="ChEBI" id="CHEBI:17154"/>
        <dbReference type="ChEBI" id="CHEBI:29965"/>
        <dbReference type="ChEBI" id="CHEBI:57540"/>
        <dbReference type="ChEBI" id="CHEBI:142554"/>
        <dbReference type="EC" id="2.4.2.31"/>
    </reaction>
</comment>
<evidence type="ECO:0000256" key="1">
    <source>
        <dbReference type="ARBA" id="ARBA00009558"/>
    </source>
</evidence>
<dbReference type="InterPro" id="IPR000768">
    <property type="entry name" value="ART"/>
</dbReference>
<keyword evidence="3 6" id="KW-0808">Transferase</keyword>
<comment type="similarity">
    <text evidence="1 6">Belongs to the Arg-specific ADP-ribosyltransferase family.</text>
</comment>
<evidence type="ECO:0000256" key="4">
    <source>
        <dbReference type="ARBA" id="ARBA00022695"/>
    </source>
</evidence>
<dbReference type="Proteomes" id="UP000663829">
    <property type="component" value="Unassembled WGS sequence"/>
</dbReference>
<dbReference type="Proteomes" id="UP000681722">
    <property type="component" value="Unassembled WGS sequence"/>
</dbReference>
<dbReference type="AlphaFoldDB" id="A0A814M2B8"/>
<evidence type="ECO:0000256" key="5">
    <source>
        <dbReference type="ARBA" id="ARBA00047597"/>
    </source>
</evidence>
<dbReference type="EC" id="2.4.2.31" evidence="6"/>
<evidence type="ECO:0000256" key="6">
    <source>
        <dbReference type="RuleBase" id="RU361228"/>
    </source>
</evidence>
<keyword evidence="2 6" id="KW-0328">Glycosyltransferase</keyword>
<evidence type="ECO:0000313" key="9">
    <source>
        <dbReference type="Proteomes" id="UP000663829"/>
    </source>
</evidence>
<accession>A0A814M2B8</accession>
<dbReference type="OrthoDB" id="423533at2759"/>
<evidence type="ECO:0000313" key="8">
    <source>
        <dbReference type="EMBL" id="CAF3839786.1"/>
    </source>
</evidence>
<evidence type="ECO:0000256" key="3">
    <source>
        <dbReference type="ARBA" id="ARBA00022679"/>
    </source>
</evidence>
<keyword evidence="4" id="KW-0548">Nucleotidyltransferase</keyword>
<dbReference type="GO" id="GO:0106274">
    <property type="term" value="F:NAD+-protein-arginine ADP-ribosyltransferase activity"/>
    <property type="evidence" value="ECO:0007669"/>
    <property type="project" value="UniProtKB-EC"/>
</dbReference>
<evidence type="ECO:0000313" key="7">
    <source>
        <dbReference type="EMBL" id="CAF1072852.1"/>
    </source>
</evidence>
<name>A0A814M2B8_9BILA</name>
<reference evidence="7" key="1">
    <citation type="submission" date="2021-02" db="EMBL/GenBank/DDBJ databases">
        <authorList>
            <person name="Nowell W R."/>
        </authorList>
    </citation>
    <scope>NUCLEOTIDE SEQUENCE</scope>
</reference>
<dbReference type="EMBL" id="CAJNOQ010004759">
    <property type="protein sequence ID" value="CAF1072852.1"/>
    <property type="molecule type" value="Genomic_DNA"/>
</dbReference>
<dbReference type="EMBL" id="CAJOBC010004760">
    <property type="protein sequence ID" value="CAF3839786.1"/>
    <property type="molecule type" value="Genomic_DNA"/>
</dbReference>
<keyword evidence="6" id="KW-0521">NADP</keyword>
<dbReference type="Pfam" id="PF01129">
    <property type="entry name" value="ART"/>
    <property type="match status" value="1"/>
</dbReference>
<dbReference type="Gene3D" id="3.90.176.10">
    <property type="entry name" value="Toxin ADP-ribosyltransferase, Chain A, domain 1"/>
    <property type="match status" value="1"/>
</dbReference>
<protein>
    <recommendedName>
        <fullName evidence="6">NAD(P)(+)--arginine ADP-ribosyltransferase</fullName>
        <ecNumber evidence="6">2.4.2.31</ecNumber>
    </recommendedName>
    <alternativeName>
        <fullName evidence="6">Mono(ADP-ribosyl)transferase</fullName>
    </alternativeName>
</protein>